<protein>
    <submittedName>
        <fullName evidence="1">Uncharacterized protein</fullName>
    </submittedName>
</protein>
<name>A0A511YRZ1_9FLAO</name>
<evidence type="ECO:0000313" key="1">
    <source>
        <dbReference type="EMBL" id="GEN77963.1"/>
    </source>
</evidence>
<dbReference type="Proteomes" id="UP000321863">
    <property type="component" value="Unassembled WGS sequence"/>
</dbReference>
<dbReference type="EMBL" id="BJYJ01000039">
    <property type="protein sequence ID" value="GEN77963.1"/>
    <property type="molecule type" value="Genomic_DNA"/>
</dbReference>
<reference evidence="1 2" key="1">
    <citation type="submission" date="2019-07" db="EMBL/GenBank/DDBJ databases">
        <title>Whole genome shotgun sequence of Chryseobacterium hagamense NBRC 105253.</title>
        <authorList>
            <person name="Hosoyama A."/>
            <person name="Uohara A."/>
            <person name="Ohji S."/>
            <person name="Ichikawa N."/>
        </authorList>
    </citation>
    <scope>NUCLEOTIDE SEQUENCE [LARGE SCALE GENOMIC DNA]</scope>
    <source>
        <strain evidence="1 2">NBRC 105253</strain>
    </source>
</reference>
<dbReference type="AlphaFoldDB" id="A0A511YRZ1"/>
<comment type="caution">
    <text evidence="1">The sequence shown here is derived from an EMBL/GenBank/DDBJ whole genome shotgun (WGS) entry which is preliminary data.</text>
</comment>
<gene>
    <name evidence="1" type="ORF">CHA01nite_37030</name>
</gene>
<dbReference type="RefSeq" id="WP_146944223.1">
    <property type="nucleotide sequence ID" value="NZ_BJYJ01000039.1"/>
</dbReference>
<keyword evidence="2" id="KW-1185">Reference proteome</keyword>
<sequence>MTKREQYGLEFYKLSSDGVTGYNCRRKDGIVGQNNSLQFLSYLDRAGTEFLLREVNAFLNTDESERSIYKSMVMEHMDLDIEYPDFRIDKLPYTFPLAEIKDLLEEWLDFLNT</sequence>
<proteinExistence type="predicted"/>
<organism evidence="1 2">
    <name type="scientific">Chryseobacterium hagamense</name>
    <dbReference type="NCBI Taxonomy" id="395935"/>
    <lineage>
        <taxon>Bacteria</taxon>
        <taxon>Pseudomonadati</taxon>
        <taxon>Bacteroidota</taxon>
        <taxon>Flavobacteriia</taxon>
        <taxon>Flavobacteriales</taxon>
        <taxon>Weeksellaceae</taxon>
        <taxon>Chryseobacterium group</taxon>
        <taxon>Chryseobacterium</taxon>
    </lineage>
</organism>
<evidence type="ECO:0000313" key="2">
    <source>
        <dbReference type="Proteomes" id="UP000321863"/>
    </source>
</evidence>
<accession>A0A511YRZ1</accession>
<dbReference type="OrthoDB" id="1261935at2"/>